<dbReference type="Gene3D" id="3.30.710.10">
    <property type="entry name" value="Potassium Channel Kv1.1, Chain A"/>
    <property type="match status" value="1"/>
</dbReference>
<dbReference type="InterPro" id="IPR011333">
    <property type="entry name" value="SKP1/BTB/POZ_sf"/>
</dbReference>
<dbReference type="SUPFAM" id="SSF54695">
    <property type="entry name" value="POZ domain"/>
    <property type="match status" value="1"/>
</dbReference>
<evidence type="ECO:0000313" key="7">
    <source>
        <dbReference type="WBParaSite" id="PDA_v2.g7531.t1"/>
    </source>
</evidence>
<dbReference type="Pfam" id="PF01466">
    <property type="entry name" value="Skp1"/>
    <property type="match status" value="1"/>
</dbReference>
<sequence length="173" mass="19951">MSAAIELESAPFIQKFKLIASDNKSEFIIDERILNQSAVLKEMMEIQDKSEKDITIPLNQITAECLTNLIKFCKHYEDSPPYIPPSGPTSCLSKPPQNHWDMIFLKSLSSKQLFDIICAANFLHIPRLIDAGCFRLQYMIENKTVEEIQRIFQAPGDFTAVEKEQMRNEPLWR</sequence>
<keyword evidence="6" id="KW-1185">Reference proteome</keyword>
<evidence type="ECO:0000256" key="3">
    <source>
        <dbReference type="PIRNR" id="PIRNR028729"/>
    </source>
</evidence>
<dbReference type="Proteomes" id="UP000887578">
    <property type="component" value="Unplaced"/>
</dbReference>
<evidence type="ECO:0000256" key="2">
    <source>
        <dbReference type="ARBA" id="ARBA00022786"/>
    </source>
</evidence>
<feature type="domain" description="SKP1 component POZ" evidence="5">
    <location>
        <begin position="15"/>
        <end position="77"/>
    </location>
</feature>
<dbReference type="InterPro" id="IPR016897">
    <property type="entry name" value="SKP1"/>
</dbReference>
<evidence type="ECO:0000313" key="6">
    <source>
        <dbReference type="Proteomes" id="UP000887578"/>
    </source>
</evidence>
<comment type="pathway">
    <text evidence="3">Protein modification; protein ubiquitination.</text>
</comment>
<accession>A0A914QZK6</accession>
<evidence type="ECO:0000259" key="4">
    <source>
        <dbReference type="Pfam" id="PF01466"/>
    </source>
</evidence>
<evidence type="ECO:0000259" key="5">
    <source>
        <dbReference type="Pfam" id="PF03931"/>
    </source>
</evidence>
<dbReference type="InterPro" id="IPR016072">
    <property type="entry name" value="Skp1_comp_dimer"/>
</dbReference>
<organism evidence="6 7">
    <name type="scientific">Panagrolaimus davidi</name>
    <dbReference type="NCBI Taxonomy" id="227884"/>
    <lineage>
        <taxon>Eukaryota</taxon>
        <taxon>Metazoa</taxon>
        <taxon>Ecdysozoa</taxon>
        <taxon>Nematoda</taxon>
        <taxon>Chromadorea</taxon>
        <taxon>Rhabditida</taxon>
        <taxon>Tylenchina</taxon>
        <taxon>Panagrolaimomorpha</taxon>
        <taxon>Panagrolaimoidea</taxon>
        <taxon>Panagrolaimidae</taxon>
        <taxon>Panagrolaimus</taxon>
    </lineage>
</organism>
<dbReference type="AlphaFoldDB" id="A0A914QZK6"/>
<comment type="similarity">
    <text evidence="1 3">Belongs to the SKP1 family.</text>
</comment>
<keyword evidence="2 3" id="KW-0833">Ubl conjugation pathway</keyword>
<protein>
    <recommendedName>
        <fullName evidence="3">Skp1-related protein</fullName>
    </recommendedName>
</protein>
<dbReference type="Pfam" id="PF03931">
    <property type="entry name" value="Skp1_POZ"/>
    <property type="match status" value="1"/>
</dbReference>
<feature type="domain" description="SKP1 component dimerisation" evidence="4">
    <location>
        <begin position="127"/>
        <end position="170"/>
    </location>
</feature>
<comment type="function">
    <text evidence="3">Probable essential component of SCF (SKP1-CUL1-F-box protein) E3 ubiquitin-protein ligase complexes, which mediate the ubiquitination and subsequent proteasomal degradation of target proteins. Regulates cell proliferation during embryonic and larval development.</text>
</comment>
<proteinExistence type="inferred from homology"/>
<dbReference type="PANTHER" id="PTHR11165">
    <property type="entry name" value="SKP1"/>
    <property type="match status" value="1"/>
</dbReference>
<dbReference type="InterPro" id="IPR036296">
    <property type="entry name" value="SKP1-like_dim_sf"/>
</dbReference>
<dbReference type="WBParaSite" id="PDA_v2.g7531.t1">
    <property type="protein sequence ID" value="PDA_v2.g7531.t1"/>
    <property type="gene ID" value="PDA_v2.g7531"/>
</dbReference>
<name>A0A914QZK6_9BILA</name>
<dbReference type="InterPro" id="IPR016073">
    <property type="entry name" value="Skp1_comp_POZ"/>
</dbReference>
<dbReference type="SUPFAM" id="SSF81382">
    <property type="entry name" value="Skp1 dimerisation domain-like"/>
    <property type="match status" value="1"/>
</dbReference>
<reference evidence="7" key="1">
    <citation type="submission" date="2022-11" db="UniProtKB">
        <authorList>
            <consortium name="WormBaseParasite"/>
        </authorList>
    </citation>
    <scope>IDENTIFICATION</scope>
</reference>
<dbReference type="InterPro" id="IPR001232">
    <property type="entry name" value="SKP1-like"/>
</dbReference>
<dbReference type="PIRSF" id="PIRSF028729">
    <property type="entry name" value="E3_ubiquit_lig_SCF_Skp"/>
    <property type="match status" value="1"/>
</dbReference>
<evidence type="ECO:0000256" key="1">
    <source>
        <dbReference type="ARBA" id="ARBA00009993"/>
    </source>
</evidence>
<dbReference type="GO" id="GO:0006511">
    <property type="term" value="P:ubiquitin-dependent protein catabolic process"/>
    <property type="evidence" value="ECO:0007669"/>
    <property type="project" value="InterPro"/>
</dbReference>
<dbReference type="SMART" id="SM00512">
    <property type="entry name" value="Skp1"/>
    <property type="match status" value="1"/>
</dbReference>